<dbReference type="EMBL" id="JARIHO010000136">
    <property type="protein sequence ID" value="KAJ7301406.1"/>
    <property type="molecule type" value="Genomic_DNA"/>
</dbReference>
<accession>A0AAD6YXT7</accession>
<organism evidence="1 2">
    <name type="scientific">Mycena albidolilacea</name>
    <dbReference type="NCBI Taxonomy" id="1033008"/>
    <lineage>
        <taxon>Eukaryota</taxon>
        <taxon>Fungi</taxon>
        <taxon>Dikarya</taxon>
        <taxon>Basidiomycota</taxon>
        <taxon>Agaricomycotina</taxon>
        <taxon>Agaricomycetes</taxon>
        <taxon>Agaricomycetidae</taxon>
        <taxon>Agaricales</taxon>
        <taxon>Marasmiineae</taxon>
        <taxon>Mycenaceae</taxon>
        <taxon>Mycena</taxon>
    </lineage>
</organism>
<name>A0AAD6YXT7_9AGAR</name>
<sequence>MIMQKTTSKATTNWLQVHVLAYAARIPRPVGLASDWFEDKSATLSEGSLYVKLIRAINELANSTSTEPLLTVGLLAEIFSYLKDDALAFLAGVWTTSHPSNLGAAHGLQCASLPVSVFHILS</sequence>
<evidence type="ECO:0000313" key="1">
    <source>
        <dbReference type="EMBL" id="KAJ7301406.1"/>
    </source>
</evidence>
<gene>
    <name evidence="1" type="ORF">DFH08DRAFT_993793</name>
</gene>
<keyword evidence="2" id="KW-1185">Reference proteome</keyword>
<reference evidence="1" key="1">
    <citation type="submission" date="2023-03" db="EMBL/GenBank/DDBJ databases">
        <title>Massive genome expansion in bonnet fungi (Mycena s.s.) driven by repeated elements and novel gene families across ecological guilds.</title>
        <authorList>
            <consortium name="Lawrence Berkeley National Laboratory"/>
            <person name="Harder C.B."/>
            <person name="Miyauchi S."/>
            <person name="Viragh M."/>
            <person name="Kuo A."/>
            <person name="Thoen E."/>
            <person name="Andreopoulos B."/>
            <person name="Lu D."/>
            <person name="Skrede I."/>
            <person name="Drula E."/>
            <person name="Henrissat B."/>
            <person name="Morin E."/>
            <person name="Kohler A."/>
            <person name="Barry K."/>
            <person name="LaButti K."/>
            <person name="Morin E."/>
            <person name="Salamov A."/>
            <person name="Lipzen A."/>
            <person name="Mereny Z."/>
            <person name="Hegedus B."/>
            <person name="Baldrian P."/>
            <person name="Stursova M."/>
            <person name="Weitz H."/>
            <person name="Taylor A."/>
            <person name="Grigoriev I.V."/>
            <person name="Nagy L.G."/>
            <person name="Martin F."/>
            <person name="Kauserud H."/>
        </authorList>
    </citation>
    <scope>NUCLEOTIDE SEQUENCE</scope>
    <source>
        <strain evidence="1">CBHHK002</strain>
    </source>
</reference>
<dbReference type="Proteomes" id="UP001218218">
    <property type="component" value="Unassembled WGS sequence"/>
</dbReference>
<comment type="caution">
    <text evidence="1">The sequence shown here is derived from an EMBL/GenBank/DDBJ whole genome shotgun (WGS) entry which is preliminary data.</text>
</comment>
<dbReference type="AlphaFoldDB" id="A0AAD6YXT7"/>
<protein>
    <submittedName>
        <fullName evidence="1">Uncharacterized protein</fullName>
    </submittedName>
</protein>
<evidence type="ECO:0000313" key="2">
    <source>
        <dbReference type="Proteomes" id="UP001218218"/>
    </source>
</evidence>
<proteinExistence type="predicted"/>